<keyword evidence="6" id="KW-0418">Kinase</keyword>
<sequence>MSKSILFICETGISASLFVSKMLEALKTQGLDYDVDYSPVSRVDEKLTARDYTDILLSPQVHRYDDQLKDIVLAKRKSAVIVNITEEEFQTMNVERILTRL</sequence>
<dbReference type="PROSITE" id="PS51100">
    <property type="entry name" value="PTS_EIIB_TYPE_3"/>
    <property type="match status" value="1"/>
</dbReference>
<proteinExistence type="predicted"/>
<keyword evidence="3" id="KW-0762">Sugar transport</keyword>
<dbReference type="InterPro" id="IPR013012">
    <property type="entry name" value="PTS_EIIB_3"/>
</dbReference>
<dbReference type="OrthoDB" id="2189535at2"/>
<dbReference type="PANTHER" id="PTHR34581">
    <property type="entry name" value="PTS SYSTEM N,N'-DIACETYLCHITOBIOSE-SPECIFIC EIIB COMPONENT"/>
    <property type="match status" value="1"/>
</dbReference>
<dbReference type="SUPFAM" id="SSF52794">
    <property type="entry name" value="PTS system IIB component-like"/>
    <property type="match status" value="1"/>
</dbReference>
<evidence type="ECO:0000256" key="6">
    <source>
        <dbReference type="ARBA" id="ARBA00022777"/>
    </source>
</evidence>
<dbReference type="GO" id="GO:0009401">
    <property type="term" value="P:phosphoenolpyruvate-dependent sugar phosphotransferase system"/>
    <property type="evidence" value="ECO:0007669"/>
    <property type="project" value="UniProtKB-KW"/>
</dbReference>
<dbReference type="GO" id="GO:0016301">
    <property type="term" value="F:kinase activity"/>
    <property type="evidence" value="ECO:0007669"/>
    <property type="project" value="UniProtKB-KW"/>
</dbReference>
<evidence type="ECO:0000256" key="3">
    <source>
        <dbReference type="ARBA" id="ARBA00022597"/>
    </source>
</evidence>
<keyword evidence="5" id="KW-0598">Phosphotransferase system</keyword>
<keyword evidence="1" id="KW-0813">Transport</keyword>
<protein>
    <submittedName>
        <fullName evidence="9">PTS cellobiose transporter subunit IIC</fullName>
    </submittedName>
</protein>
<dbReference type="PANTHER" id="PTHR34581:SF2">
    <property type="entry name" value="PTS SYSTEM N,N'-DIACETYLCHITOBIOSE-SPECIFIC EIIB COMPONENT"/>
    <property type="match status" value="1"/>
</dbReference>
<dbReference type="InterPro" id="IPR051819">
    <property type="entry name" value="PTS_sugar-specific_EIIB"/>
</dbReference>
<dbReference type="GO" id="GO:0008982">
    <property type="term" value="F:protein-N(PI)-phosphohistidine-sugar phosphotransferase activity"/>
    <property type="evidence" value="ECO:0007669"/>
    <property type="project" value="InterPro"/>
</dbReference>
<evidence type="ECO:0000256" key="4">
    <source>
        <dbReference type="ARBA" id="ARBA00022679"/>
    </source>
</evidence>
<gene>
    <name evidence="9" type="ORF">CBF37_05595</name>
</gene>
<evidence type="ECO:0000256" key="5">
    <source>
        <dbReference type="ARBA" id="ARBA00022683"/>
    </source>
</evidence>
<feature type="domain" description="PTS EIIB type-3" evidence="8">
    <location>
        <begin position="2"/>
        <end position="101"/>
    </location>
</feature>
<keyword evidence="2" id="KW-0597">Phosphoprotein</keyword>
<comment type="caution">
    <text evidence="9">The sequence shown here is derived from an EMBL/GenBank/DDBJ whole genome shotgun (WGS) entry which is preliminary data.</text>
</comment>
<feature type="modified residue" description="Phosphocysteine; by EIIA" evidence="7">
    <location>
        <position position="9"/>
    </location>
</feature>
<keyword evidence="4" id="KW-0808">Transferase</keyword>
<keyword evidence="10" id="KW-1185">Reference proteome</keyword>
<dbReference type="Gene3D" id="3.40.50.2300">
    <property type="match status" value="1"/>
</dbReference>
<reference evidence="9 10" key="1">
    <citation type="submission" date="2017-05" db="EMBL/GenBank/DDBJ databases">
        <title>Vagococcus spp. assemblies.</title>
        <authorList>
            <person name="Gulvik C.A."/>
        </authorList>
    </citation>
    <scope>NUCLEOTIDE SEQUENCE [LARGE SCALE GENOMIC DNA]</scope>
    <source>
        <strain evidence="9 10">SS1995</strain>
    </source>
</reference>
<dbReference type="InterPro" id="IPR036095">
    <property type="entry name" value="PTS_EIIB-like_sf"/>
</dbReference>
<evidence type="ECO:0000256" key="7">
    <source>
        <dbReference type="PROSITE-ProRule" id="PRU00423"/>
    </source>
</evidence>
<evidence type="ECO:0000313" key="9">
    <source>
        <dbReference type="EMBL" id="RST99140.1"/>
    </source>
</evidence>
<evidence type="ECO:0000256" key="1">
    <source>
        <dbReference type="ARBA" id="ARBA00022448"/>
    </source>
</evidence>
<organism evidence="9 10">
    <name type="scientific">Vagococcus vulneris</name>
    <dbReference type="NCBI Taxonomy" id="1977869"/>
    <lineage>
        <taxon>Bacteria</taxon>
        <taxon>Bacillati</taxon>
        <taxon>Bacillota</taxon>
        <taxon>Bacilli</taxon>
        <taxon>Lactobacillales</taxon>
        <taxon>Enterococcaceae</taxon>
        <taxon>Vagococcus</taxon>
    </lineage>
</organism>
<evidence type="ECO:0000259" key="8">
    <source>
        <dbReference type="PROSITE" id="PS51100"/>
    </source>
</evidence>
<dbReference type="Proteomes" id="UP000287857">
    <property type="component" value="Unassembled WGS sequence"/>
</dbReference>
<dbReference type="AlphaFoldDB" id="A0A429ZYT7"/>
<accession>A0A429ZYT7</accession>
<dbReference type="Pfam" id="PF02302">
    <property type="entry name" value="PTS_IIB"/>
    <property type="match status" value="1"/>
</dbReference>
<dbReference type="RefSeq" id="WP_125983769.1">
    <property type="nucleotide sequence ID" value="NZ_NGJS01000006.1"/>
</dbReference>
<evidence type="ECO:0000313" key="10">
    <source>
        <dbReference type="Proteomes" id="UP000287857"/>
    </source>
</evidence>
<evidence type="ECO:0000256" key="2">
    <source>
        <dbReference type="ARBA" id="ARBA00022553"/>
    </source>
</evidence>
<dbReference type="InterPro" id="IPR003501">
    <property type="entry name" value="PTS_EIIB_2/3"/>
</dbReference>
<dbReference type="EMBL" id="NGJS01000006">
    <property type="protein sequence ID" value="RST99140.1"/>
    <property type="molecule type" value="Genomic_DNA"/>
</dbReference>
<name>A0A429ZYT7_9ENTE</name>